<feature type="transmembrane region" description="Helical" evidence="1">
    <location>
        <begin position="332"/>
        <end position="354"/>
    </location>
</feature>
<comment type="caution">
    <text evidence="2">The sequence shown here is derived from an EMBL/GenBank/DDBJ whole genome shotgun (WGS) entry which is preliminary data.</text>
</comment>
<sequence>MKKVLSHILILFIVFANLFAPFTVGMGEKNEIEINSNKVEAETKPGEDDKAGVTVYAEAYKTDKTITIYAMPVYQVNSWWAGVGDKKITSIIFDSLKKETTKEITPQELISSMKEMKDFDLDDPEVASVAKSFLLKSPNIEKIYKITFPGLLPETDYHVLVSAEQNYTSWTTKIQNVARVSYTIGTLGALQLFNSDGSIIELEGATKNKAGVTLDITTLKEGETKPVSAGNAASTNEVGLLPICALNNIGGCVGIVLYRLVFQPSSYLFALSGKALDYTFNYSIKDTSYRSQFVVQGWGVVRDFCNLFFIFVLLYIAFGTILGIHSVKPKEMIINVVIIGLLINFSLFATQVIIDTSNILARVFYNSITIGDKVNGVVVEKVGAFGEKQISESIVKKVNPQKIIMSAGEANNIKAKGIDLTGDQDGGSIDNTTFIIVTILASAMNIIGLIVFFSVSLIMITRVIGLWLAMVFVPLAFFTYIIPQAQDLDMVGWKKWWPETLKLAFLAPVFMFFIYLIVKFLETGLGVMDASNKHGADFFIAVIVPFAFLMVLLTKAKSVATTMSGKLGQSITNGIAAVGGIALGVATGGAALAGRAVIGQTLAKASRGDTSTQKYEAAQKSDALSGGTAAMDKLSVWQKMKGATGSKLQLGKVYGETTQDALGKRTVTAGSGIGGLLNKTQKSVGEVDHARHVVDEAKDKAGFKDIDYGRLSGTQQQKVQDLYVKDNKSKWAQEEEDAFRKDKGLTDKEALTPAQVTELRGNVTARANAEFEKELHHASEKISGFSRAISQTNTGSMDVRKLSDIKSDKREGFFTKIPVAFTAAVAMGVRTGIKNVGMSNGGVKVEGDFMKDLGNTISDSLKSMKVNVDLGHVGETKSSGDPHAGGHH</sequence>
<dbReference type="AlphaFoldDB" id="A0A0G0BBF5"/>
<reference evidence="2 3" key="1">
    <citation type="journal article" date="2015" name="Nature">
        <title>rRNA introns, odd ribosomes, and small enigmatic genomes across a large radiation of phyla.</title>
        <authorList>
            <person name="Brown C.T."/>
            <person name="Hug L.A."/>
            <person name="Thomas B.C."/>
            <person name="Sharon I."/>
            <person name="Castelle C.J."/>
            <person name="Singh A."/>
            <person name="Wilkins M.J."/>
            <person name="Williams K.H."/>
            <person name="Banfield J.F."/>
        </authorList>
    </citation>
    <scope>NUCLEOTIDE SEQUENCE [LARGE SCALE GENOMIC DNA]</scope>
</reference>
<protein>
    <submittedName>
        <fullName evidence="2">Uncharacterized protein</fullName>
    </submittedName>
</protein>
<keyword evidence="1" id="KW-0472">Membrane</keyword>
<name>A0A0G0BBF5_9BACT</name>
<organism evidence="2 3">
    <name type="scientific">Candidatus Nomurabacteria bacterium GW2011_GWE1_35_16</name>
    <dbReference type="NCBI Taxonomy" id="1618761"/>
    <lineage>
        <taxon>Bacteria</taxon>
        <taxon>Candidatus Nomuraibacteriota</taxon>
    </lineage>
</organism>
<accession>A0A0G0BBF5</accession>
<evidence type="ECO:0000256" key="1">
    <source>
        <dbReference type="SAM" id="Phobius"/>
    </source>
</evidence>
<dbReference type="Proteomes" id="UP000034952">
    <property type="component" value="Unassembled WGS sequence"/>
</dbReference>
<keyword evidence="1" id="KW-0812">Transmembrane</keyword>
<evidence type="ECO:0000313" key="3">
    <source>
        <dbReference type="Proteomes" id="UP000034952"/>
    </source>
</evidence>
<feature type="transmembrane region" description="Helical" evidence="1">
    <location>
        <begin position="307"/>
        <end position="325"/>
    </location>
</feature>
<feature type="transmembrane region" description="Helical" evidence="1">
    <location>
        <begin position="534"/>
        <end position="554"/>
    </location>
</feature>
<gene>
    <name evidence="2" type="ORF">UR64_C0004G0030</name>
</gene>
<proteinExistence type="predicted"/>
<keyword evidence="1" id="KW-1133">Transmembrane helix</keyword>
<evidence type="ECO:0000313" key="2">
    <source>
        <dbReference type="EMBL" id="KKP66649.1"/>
    </source>
</evidence>
<dbReference type="EMBL" id="LBPY01000004">
    <property type="protein sequence ID" value="KKP66649.1"/>
    <property type="molecule type" value="Genomic_DNA"/>
</dbReference>
<feature type="transmembrane region" description="Helical" evidence="1">
    <location>
        <begin position="503"/>
        <end position="522"/>
    </location>
</feature>
<feature type="transmembrane region" description="Helical" evidence="1">
    <location>
        <begin position="464"/>
        <end position="483"/>
    </location>
</feature>
<feature type="transmembrane region" description="Helical" evidence="1">
    <location>
        <begin position="574"/>
        <end position="598"/>
    </location>
</feature>
<feature type="transmembrane region" description="Helical" evidence="1">
    <location>
        <begin position="434"/>
        <end position="457"/>
    </location>
</feature>